<evidence type="ECO:0008006" key="3">
    <source>
        <dbReference type="Google" id="ProtNLM"/>
    </source>
</evidence>
<dbReference type="RefSeq" id="WP_212215409.1">
    <property type="nucleotide sequence ID" value="NZ_JAGUCO010000004.1"/>
</dbReference>
<sequence>MKKNTKFKIIAILLPFFFLLLFEIGLRLSGYGVTYNVFSTIPDEEQSDYLVINQDITKKYFRNNVVSSDNPQDVFLASKTDSTFRIFVQGASTVVGFPFYHGGSFPNILRQRLSQTFPDKNIEVINTGITAVNTYTLLDFTDEIIEQKPDVVIIYAGHNEYYGALGVGSSSNFGSHPAIVRTYLAAKDLRIFQLVENTLVKLTGKKKQPKVDDSTVMEKMVKHQRIPFNSNLYKKGLNQFEDNLEKILRKYAKNNIPVILSTLVSNEKDLKPFISDSLSNANLFANEIIKDTPETVKLAQKNAKAAYLLGREYLKSNTDSAKKYLHLAKELDLLRFRAPEKINDIILSLGKKYNCHMVDMEKMFLNHTEQDVVGNELLTEHVHPNVEGYFVMADAFYNKLRDLQLIGSWNHYISSDEAFNNIPITAIDSLRGAIMVENLKKSWPFDLSSAGSRFKDADLSTENRDFEHVKARELFRKESPRKDIMLQAYKWYKSQGNSEQCLRIIQSDILETPDWTNLYLYAGDLCIEQDNLKQAIYYYTKYHQFEDNSLSAQRLSSAYIKNNQTELARKVITEALSKNINDTKLNKLLNEIN</sequence>
<reference evidence="1 2" key="1">
    <citation type="journal article" date="2015" name="Int. J. Syst. Evol. Microbiol.">
        <title>Carboxylicivirga linearis sp. nov., isolated from a sea cucumber culture pond.</title>
        <authorList>
            <person name="Wang F.Q."/>
            <person name="Zhou Y.X."/>
            <person name="Lin X.Z."/>
            <person name="Chen G.J."/>
            <person name="Du Z.J."/>
        </authorList>
    </citation>
    <scope>NUCLEOTIDE SEQUENCE [LARGE SCALE GENOMIC DNA]</scope>
    <source>
        <strain evidence="1 2">FB218</strain>
    </source>
</reference>
<keyword evidence="2" id="KW-1185">Reference proteome</keyword>
<protein>
    <recommendedName>
        <fullName evidence="3">SGNH hydrolase-type esterase domain-containing protein</fullName>
    </recommendedName>
</protein>
<dbReference type="Proteomes" id="UP000708576">
    <property type="component" value="Unassembled WGS sequence"/>
</dbReference>
<organism evidence="1 2">
    <name type="scientific">Carboxylicivirga linearis</name>
    <dbReference type="NCBI Taxonomy" id="1628157"/>
    <lineage>
        <taxon>Bacteria</taxon>
        <taxon>Pseudomonadati</taxon>
        <taxon>Bacteroidota</taxon>
        <taxon>Bacteroidia</taxon>
        <taxon>Marinilabiliales</taxon>
        <taxon>Marinilabiliaceae</taxon>
        <taxon>Carboxylicivirga</taxon>
    </lineage>
</organism>
<dbReference type="Gene3D" id="3.40.50.1110">
    <property type="entry name" value="SGNH hydrolase"/>
    <property type="match status" value="1"/>
</dbReference>
<name>A0ABS5JTC0_9BACT</name>
<proteinExistence type="predicted"/>
<dbReference type="InterPro" id="IPR051532">
    <property type="entry name" value="Ester_Hydrolysis_Enzymes"/>
</dbReference>
<dbReference type="PANTHER" id="PTHR30383">
    <property type="entry name" value="THIOESTERASE 1/PROTEASE 1/LYSOPHOSPHOLIPASE L1"/>
    <property type="match status" value="1"/>
</dbReference>
<gene>
    <name evidence="1" type="ORF">KEM10_07705</name>
</gene>
<dbReference type="SUPFAM" id="SSF52266">
    <property type="entry name" value="SGNH hydrolase"/>
    <property type="match status" value="1"/>
</dbReference>
<dbReference type="Gene3D" id="1.25.40.10">
    <property type="entry name" value="Tetratricopeptide repeat domain"/>
    <property type="match status" value="1"/>
</dbReference>
<dbReference type="PANTHER" id="PTHR30383:SF5">
    <property type="entry name" value="SGNH HYDROLASE-TYPE ESTERASE DOMAIN-CONTAINING PROTEIN"/>
    <property type="match status" value="1"/>
</dbReference>
<accession>A0ABS5JTC0</accession>
<comment type="caution">
    <text evidence="1">The sequence shown here is derived from an EMBL/GenBank/DDBJ whole genome shotgun (WGS) entry which is preliminary data.</text>
</comment>
<dbReference type="InterPro" id="IPR036514">
    <property type="entry name" value="SGNH_hydro_sf"/>
</dbReference>
<evidence type="ECO:0000313" key="1">
    <source>
        <dbReference type="EMBL" id="MBS2098163.1"/>
    </source>
</evidence>
<dbReference type="InterPro" id="IPR011990">
    <property type="entry name" value="TPR-like_helical_dom_sf"/>
</dbReference>
<dbReference type="EMBL" id="JAGUCO010000004">
    <property type="protein sequence ID" value="MBS2098163.1"/>
    <property type="molecule type" value="Genomic_DNA"/>
</dbReference>
<dbReference type="SUPFAM" id="SSF48452">
    <property type="entry name" value="TPR-like"/>
    <property type="match status" value="1"/>
</dbReference>
<evidence type="ECO:0000313" key="2">
    <source>
        <dbReference type="Proteomes" id="UP000708576"/>
    </source>
</evidence>